<dbReference type="PANTHER" id="PTHR30627:SF24">
    <property type="entry name" value="PENICILLIN-BINDING PROTEIN 4B"/>
    <property type="match status" value="1"/>
</dbReference>
<dbReference type="PANTHER" id="PTHR30627">
    <property type="entry name" value="PEPTIDOGLYCAN D,D-TRANSPEPTIDASE"/>
    <property type="match status" value="1"/>
</dbReference>
<evidence type="ECO:0000313" key="4">
    <source>
        <dbReference type="Proteomes" id="UP000830236"/>
    </source>
</evidence>
<dbReference type="SUPFAM" id="SSF56601">
    <property type="entry name" value="beta-lactamase/transpeptidase-like"/>
    <property type="match status" value="1"/>
</dbReference>
<dbReference type="InterPro" id="IPR012338">
    <property type="entry name" value="Beta-lactam/transpept-like"/>
</dbReference>
<dbReference type="AlphaFoldDB" id="A0A9E7AQC9"/>
<dbReference type="KEGG" id="agh:M3I41_00105"/>
<dbReference type="Proteomes" id="UP000830236">
    <property type="component" value="Chromosome"/>
</dbReference>
<organism evidence="3 4">
    <name type="scientific">Actinomyces graevenitzii</name>
    <dbReference type="NCBI Taxonomy" id="55565"/>
    <lineage>
        <taxon>Bacteria</taxon>
        <taxon>Bacillati</taxon>
        <taxon>Actinomycetota</taxon>
        <taxon>Actinomycetes</taxon>
        <taxon>Actinomycetales</taxon>
        <taxon>Actinomycetaceae</taxon>
        <taxon>Actinomyces</taxon>
    </lineage>
</organism>
<dbReference type="GO" id="GO:0005886">
    <property type="term" value="C:plasma membrane"/>
    <property type="evidence" value="ECO:0007669"/>
    <property type="project" value="TreeGrafter"/>
</dbReference>
<protein>
    <submittedName>
        <fullName evidence="3">Penicillin-binding protein 2</fullName>
    </submittedName>
</protein>
<feature type="domain" description="Penicillin-binding protein transpeptidase" evidence="1">
    <location>
        <begin position="166"/>
        <end position="490"/>
    </location>
</feature>
<accession>A0A9E7AQC9</accession>
<dbReference type="GO" id="GO:0071555">
    <property type="term" value="P:cell wall organization"/>
    <property type="evidence" value="ECO:0007669"/>
    <property type="project" value="TreeGrafter"/>
</dbReference>
<dbReference type="GO" id="GO:0008658">
    <property type="term" value="F:penicillin binding"/>
    <property type="evidence" value="ECO:0007669"/>
    <property type="project" value="InterPro"/>
</dbReference>
<evidence type="ECO:0000313" key="3">
    <source>
        <dbReference type="EMBL" id="UQF79723.1"/>
    </source>
</evidence>
<gene>
    <name evidence="3" type="ORF">M3I41_00105</name>
</gene>
<dbReference type="Gene3D" id="3.40.710.10">
    <property type="entry name" value="DD-peptidase/beta-lactamase superfamily"/>
    <property type="match status" value="1"/>
</dbReference>
<dbReference type="InterPro" id="IPR001460">
    <property type="entry name" value="PCN-bd_Tpept"/>
</dbReference>
<feature type="domain" description="Penicillin binding protein A dimerisation" evidence="2">
    <location>
        <begin position="62"/>
        <end position="145"/>
    </location>
</feature>
<dbReference type="Gene3D" id="3.90.1310.10">
    <property type="entry name" value="Penicillin-binding protein 2a (Domain 2)"/>
    <property type="match status" value="1"/>
</dbReference>
<evidence type="ECO:0000259" key="2">
    <source>
        <dbReference type="Pfam" id="PF21922"/>
    </source>
</evidence>
<reference evidence="3" key="1">
    <citation type="submission" date="2022-05" db="EMBL/GenBank/DDBJ databases">
        <title>Using nanopore sequencing to obtain complete genomes from saliva samples.</title>
        <authorList>
            <person name="Baker J.L."/>
        </authorList>
    </citation>
    <scope>NUCLEOTIDE SEQUENCE</scope>
    <source>
        <strain evidence="3">JCVI-JB-Ag32</strain>
    </source>
</reference>
<dbReference type="Pfam" id="PF00905">
    <property type="entry name" value="Transpeptidase"/>
    <property type="match status" value="1"/>
</dbReference>
<name>A0A9E7AQC9_9ACTO</name>
<dbReference type="InterPro" id="IPR054120">
    <property type="entry name" value="PBPA_dimer"/>
</dbReference>
<dbReference type="InterPro" id="IPR050515">
    <property type="entry name" value="Beta-lactam/transpept"/>
</dbReference>
<dbReference type="EMBL" id="CP097095">
    <property type="protein sequence ID" value="UQF79723.1"/>
    <property type="molecule type" value="Genomic_DNA"/>
</dbReference>
<dbReference type="GO" id="GO:0071972">
    <property type="term" value="F:peptidoglycan L,D-transpeptidase activity"/>
    <property type="evidence" value="ECO:0007669"/>
    <property type="project" value="TreeGrafter"/>
</dbReference>
<proteinExistence type="predicted"/>
<dbReference type="Pfam" id="PF21922">
    <property type="entry name" value="PBP_dimer_2"/>
    <property type="match status" value="1"/>
</dbReference>
<evidence type="ECO:0000259" key="1">
    <source>
        <dbReference type="Pfam" id="PF00905"/>
    </source>
</evidence>
<sequence length="495" mass="51487">MNPQIRHVSLLVTGMFLALLVSLTSLQGFARPALWESSSQYGSLTEDSRNARTIYQEYGKARGAIMVNGTAVAASVKSSDSLGYQRVYSNGPLYASVTGYYSTIFSNMTGIENAENTVLNGSSPSLWRSRIQNLFTGDQPQGGSVELTINPTLQKVAYQALGNKRGAVVALNPKTGAILAMVSTPSFDPNLLASHDGTTADTAWKQLNSDSATPLINRAIGGDLYPPGSTFKVITASAALRLGKVTPDSQVDAPDTVTLPGTTHQLQNYAGESCGNGKVTLTYAFAESCNTTFAQLAMNVGEQELTREAEAWGFNTSSSIPLTVTPSSFPPVKSQAELAMAGIGQQSVRVTPLQMAQVAATVANDGNQMQPYLVKRTLDDKLSVISTTSPKVARSPISSTVAGQLKTMMIQVVASGTGTSAQVDGMDVAGKTGTAETGSDGGPVTWFIGYAGPSGQAPTIAIAVVLDGGDQTADTGTGGSEAAPIAATVFKATQQ</sequence>